<protein>
    <submittedName>
        <fullName evidence="1">Uncharacterized protein</fullName>
    </submittedName>
</protein>
<accession>A0A8J6HIE6</accession>
<reference evidence="1" key="2">
    <citation type="submission" date="2021-08" db="EMBL/GenBank/DDBJ databases">
        <authorList>
            <person name="Eriksson T."/>
        </authorList>
    </citation>
    <scope>NUCLEOTIDE SEQUENCE</scope>
    <source>
        <strain evidence="1">Stoneville</strain>
        <tissue evidence="1">Whole head</tissue>
    </source>
</reference>
<reference evidence="1" key="1">
    <citation type="journal article" date="2020" name="J Insects Food Feed">
        <title>The yellow mealworm (Tenebrio molitor) genome: a resource for the emerging insects as food and feed industry.</title>
        <authorList>
            <person name="Eriksson T."/>
            <person name="Andere A."/>
            <person name="Kelstrup H."/>
            <person name="Emery V."/>
            <person name="Picard C."/>
        </authorList>
    </citation>
    <scope>NUCLEOTIDE SEQUENCE</scope>
    <source>
        <strain evidence="1">Stoneville</strain>
        <tissue evidence="1">Whole head</tissue>
    </source>
</reference>
<evidence type="ECO:0000313" key="2">
    <source>
        <dbReference type="Proteomes" id="UP000719412"/>
    </source>
</evidence>
<evidence type="ECO:0000313" key="1">
    <source>
        <dbReference type="EMBL" id="KAH0815279.1"/>
    </source>
</evidence>
<proteinExistence type="predicted"/>
<dbReference type="EMBL" id="JABDTM020023301">
    <property type="protein sequence ID" value="KAH0815279.1"/>
    <property type="molecule type" value="Genomic_DNA"/>
</dbReference>
<sequence length="194" mass="21909">MFCAPACGQSVVVVKTLWGLTIGRTWCRSGGDDEVQRRRYRRGEEALADHLRRHGYIAQQARVIGNSRGGDPIPGTYANGSVGKEDLWPPVIIVSIVQRNLRESRHPEQISRLDQFWVVGDSCQFRCSTGRKTPGKYDKRVLRDHREGVGILPKNLSVDEIRPIKLSANCNDMIYDWLRRRLSQHVDASAAAKS</sequence>
<organism evidence="1 2">
    <name type="scientific">Tenebrio molitor</name>
    <name type="common">Yellow mealworm beetle</name>
    <dbReference type="NCBI Taxonomy" id="7067"/>
    <lineage>
        <taxon>Eukaryota</taxon>
        <taxon>Metazoa</taxon>
        <taxon>Ecdysozoa</taxon>
        <taxon>Arthropoda</taxon>
        <taxon>Hexapoda</taxon>
        <taxon>Insecta</taxon>
        <taxon>Pterygota</taxon>
        <taxon>Neoptera</taxon>
        <taxon>Endopterygota</taxon>
        <taxon>Coleoptera</taxon>
        <taxon>Polyphaga</taxon>
        <taxon>Cucujiformia</taxon>
        <taxon>Tenebrionidae</taxon>
        <taxon>Tenebrio</taxon>
    </lineage>
</organism>
<dbReference type="Proteomes" id="UP000719412">
    <property type="component" value="Unassembled WGS sequence"/>
</dbReference>
<gene>
    <name evidence="1" type="ORF">GEV33_007512</name>
</gene>
<keyword evidence="2" id="KW-1185">Reference proteome</keyword>
<name>A0A8J6HIE6_TENMO</name>
<dbReference type="AlphaFoldDB" id="A0A8J6HIE6"/>
<comment type="caution">
    <text evidence="1">The sequence shown here is derived from an EMBL/GenBank/DDBJ whole genome shotgun (WGS) entry which is preliminary data.</text>
</comment>